<feature type="compositionally biased region" description="Basic and acidic residues" evidence="1">
    <location>
        <begin position="38"/>
        <end position="58"/>
    </location>
</feature>
<evidence type="ECO:0000313" key="2">
    <source>
        <dbReference type="EMBL" id="CRK90354.1"/>
    </source>
</evidence>
<feature type="region of interest" description="Disordered" evidence="1">
    <location>
        <begin position="34"/>
        <end position="65"/>
    </location>
</feature>
<evidence type="ECO:0000313" key="3">
    <source>
        <dbReference type="Proteomes" id="UP000183832"/>
    </source>
</evidence>
<reference evidence="2 3" key="1">
    <citation type="submission" date="2015-04" db="EMBL/GenBank/DDBJ databases">
        <authorList>
            <person name="Syromyatnikov M.Y."/>
            <person name="Popov V.N."/>
        </authorList>
    </citation>
    <scope>NUCLEOTIDE SEQUENCE [LARGE SCALE GENOMIC DNA]</scope>
</reference>
<organism evidence="2 3">
    <name type="scientific">Clunio marinus</name>
    <dbReference type="NCBI Taxonomy" id="568069"/>
    <lineage>
        <taxon>Eukaryota</taxon>
        <taxon>Metazoa</taxon>
        <taxon>Ecdysozoa</taxon>
        <taxon>Arthropoda</taxon>
        <taxon>Hexapoda</taxon>
        <taxon>Insecta</taxon>
        <taxon>Pterygota</taxon>
        <taxon>Neoptera</taxon>
        <taxon>Endopterygota</taxon>
        <taxon>Diptera</taxon>
        <taxon>Nematocera</taxon>
        <taxon>Chironomoidea</taxon>
        <taxon>Chironomidae</taxon>
        <taxon>Clunio</taxon>
    </lineage>
</organism>
<proteinExistence type="predicted"/>
<sequence length="65" mass="7494">MSRVMNLIVGHRINGKSLKGKTFYKAIFLENQKKAKCKRTEGRQPEHKESLRDTTKSESEEDVSV</sequence>
<dbReference type="EMBL" id="CVRI01000018">
    <property type="protein sequence ID" value="CRK90354.1"/>
    <property type="molecule type" value="Genomic_DNA"/>
</dbReference>
<protein>
    <submittedName>
        <fullName evidence="2">CLUMA_CG004063, isoform A</fullName>
    </submittedName>
</protein>
<accession>A0A1J1HS54</accession>
<gene>
    <name evidence="2" type="ORF">CLUMA_CG004063</name>
</gene>
<dbReference type="AlphaFoldDB" id="A0A1J1HS54"/>
<keyword evidence="3" id="KW-1185">Reference proteome</keyword>
<evidence type="ECO:0000256" key="1">
    <source>
        <dbReference type="SAM" id="MobiDB-lite"/>
    </source>
</evidence>
<name>A0A1J1HS54_9DIPT</name>
<dbReference type="Proteomes" id="UP000183832">
    <property type="component" value="Unassembled WGS sequence"/>
</dbReference>